<sequence>MNNLNEILLSEIEGFRALGNKFLSGEMSKMDFKGASGGMGVYAQSSGKDFMVRFRMPAGIASIKDLKQIYDFANRYKVENIHITTRQAMQLHGITIDEVCNIMKEGINKELYVRGSGGNYPRNVSASPLSGVEKNEVFDISPYATAVGKHFLDKIYTYKLPRKFKVAFSSNDKDESHVTATDLGFLAVIENGAQYFKVYLGGGIGNNSRLSVSSGQLINPEDILYHVEALTELFINEGDYVNKGKARIRYIKERMGDEKFINCYNSYLEKVKAKGNLKIEVETKVYDKTGIETSIKSPRLISQKQDGLYSVYVHPMGGQLRTNHLKLIIDKIDGMNKIEIRLTMSEGLYIRNLNGKEAQILLDLTEEMGGNTSLEYSTCCIGVPTCQMGILESQTTLKEILSYFKEKNFTKDILPPVHISGCTNSCSVHEIGTIGFRGKKKKIQDELTNVFELHIGGDLGIGKTKLSKIYGDIKQADVPEFLFELASAVDNSNKDFTTWMEQNVDEFNELVTKYIV</sequence>
<evidence type="ECO:0000313" key="10">
    <source>
        <dbReference type="Proteomes" id="UP000182569"/>
    </source>
</evidence>
<keyword evidence="10" id="KW-1185">Reference proteome</keyword>
<evidence type="ECO:0000256" key="3">
    <source>
        <dbReference type="ARBA" id="ARBA00022723"/>
    </source>
</evidence>
<dbReference type="GO" id="GO:0016491">
    <property type="term" value="F:oxidoreductase activity"/>
    <property type="evidence" value="ECO:0007669"/>
    <property type="project" value="UniProtKB-KW"/>
</dbReference>
<dbReference type="InterPro" id="IPR005117">
    <property type="entry name" value="NiRdtase/SiRdtase_haem-b_fer"/>
</dbReference>
<dbReference type="Pfam" id="PF01077">
    <property type="entry name" value="NIR_SIR"/>
    <property type="match status" value="1"/>
</dbReference>
<dbReference type="PANTHER" id="PTHR32439:SF9">
    <property type="entry name" value="BLR3264 PROTEIN"/>
    <property type="match status" value="1"/>
</dbReference>
<proteinExistence type="predicted"/>
<keyword evidence="1" id="KW-0004">4Fe-4S</keyword>
<keyword evidence="4" id="KW-0560">Oxidoreductase</keyword>
<organism evidence="9 10">
    <name type="scientific">Clostridium estertheticum subsp. estertheticum</name>
    <dbReference type="NCBI Taxonomy" id="1552"/>
    <lineage>
        <taxon>Bacteria</taxon>
        <taxon>Bacillati</taxon>
        <taxon>Bacillota</taxon>
        <taxon>Clostridia</taxon>
        <taxon>Eubacteriales</taxon>
        <taxon>Clostridiaceae</taxon>
        <taxon>Clostridium</taxon>
    </lineage>
</organism>
<dbReference type="GO" id="GO:0046872">
    <property type="term" value="F:metal ion binding"/>
    <property type="evidence" value="ECO:0007669"/>
    <property type="project" value="UniProtKB-KW"/>
</dbReference>
<evidence type="ECO:0000259" key="8">
    <source>
        <dbReference type="Pfam" id="PF03460"/>
    </source>
</evidence>
<feature type="domain" description="Nitrite/Sulfite reductase ferredoxin-like" evidence="8">
    <location>
        <begin position="42"/>
        <end position="105"/>
    </location>
</feature>
<keyword evidence="2" id="KW-0349">Heme</keyword>
<gene>
    <name evidence="9" type="ORF">A7L45_02455</name>
</gene>
<reference evidence="10" key="1">
    <citation type="journal article" date="2016" name="Front. Microbiol.">
        <title>Complete Genome Sequence of Clostridium estertheticum DSM 8809, a Microbe Identified in Spoiled Vacuum Packed Beef.</title>
        <authorList>
            <person name="Yu Z."/>
            <person name="Gunn L."/>
            <person name="Brennan E."/>
            <person name="Reid R."/>
            <person name="Wall P.G."/>
            <person name="Gaora O.P."/>
            <person name="Hurley D."/>
            <person name="Bolton D."/>
            <person name="Fanning S."/>
        </authorList>
    </citation>
    <scope>NUCLEOTIDE SEQUENCE [LARGE SCALE GENOMIC DNA]</scope>
    <source>
        <strain evidence="10">DSM 8809</strain>
    </source>
</reference>
<dbReference type="GO" id="GO:0020037">
    <property type="term" value="F:heme binding"/>
    <property type="evidence" value="ECO:0007669"/>
    <property type="project" value="InterPro"/>
</dbReference>
<dbReference type="STRING" id="1552.A7L45_02455"/>
<evidence type="ECO:0000259" key="7">
    <source>
        <dbReference type="Pfam" id="PF01077"/>
    </source>
</evidence>
<evidence type="ECO:0000256" key="6">
    <source>
        <dbReference type="ARBA" id="ARBA00023014"/>
    </source>
</evidence>
<name>A0A1J0GDN1_9CLOT</name>
<dbReference type="KEGG" id="ceu:A7L45_02455"/>
<dbReference type="InterPro" id="IPR051329">
    <property type="entry name" value="NIR_SIR_4Fe-4S"/>
</dbReference>
<dbReference type="EMBL" id="CP015756">
    <property type="protein sequence ID" value="APC39006.1"/>
    <property type="molecule type" value="Genomic_DNA"/>
</dbReference>
<keyword evidence="3" id="KW-0479">Metal-binding</keyword>
<dbReference type="Gene3D" id="3.90.480.10">
    <property type="entry name" value="Sulfite Reductase Hemoprotein,Domain 2"/>
    <property type="match status" value="1"/>
</dbReference>
<dbReference type="RefSeq" id="WP_071611303.1">
    <property type="nucleotide sequence ID" value="NZ_CP015756.1"/>
</dbReference>
<keyword evidence="6" id="KW-0411">Iron-sulfur</keyword>
<dbReference type="Pfam" id="PF03460">
    <property type="entry name" value="NIR_SIR_ferr"/>
    <property type="match status" value="1"/>
</dbReference>
<dbReference type="AlphaFoldDB" id="A0A1J0GDN1"/>
<evidence type="ECO:0000313" key="9">
    <source>
        <dbReference type="EMBL" id="APC39006.1"/>
    </source>
</evidence>
<dbReference type="InterPro" id="IPR045854">
    <property type="entry name" value="NO2/SO3_Rdtase_4Fe4S_sf"/>
</dbReference>
<dbReference type="Proteomes" id="UP000182569">
    <property type="component" value="Chromosome"/>
</dbReference>
<dbReference type="SUPFAM" id="SSF55124">
    <property type="entry name" value="Nitrite/Sulfite reductase N-terminal domain-like"/>
    <property type="match status" value="2"/>
</dbReference>
<dbReference type="PANTHER" id="PTHR32439">
    <property type="entry name" value="FERREDOXIN--NITRITE REDUCTASE, CHLOROPLASTIC"/>
    <property type="match status" value="1"/>
</dbReference>
<feature type="domain" description="Nitrite/sulphite reductase 4Fe-4S" evidence="7">
    <location>
        <begin position="118"/>
        <end position="270"/>
    </location>
</feature>
<evidence type="ECO:0000256" key="5">
    <source>
        <dbReference type="ARBA" id="ARBA00023004"/>
    </source>
</evidence>
<accession>A0A1J0GDN1</accession>
<dbReference type="Gene3D" id="3.30.413.10">
    <property type="entry name" value="Sulfite Reductase Hemoprotein, domain 1"/>
    <property type="match status" value="2"/>
</dbReference>
<evidence type="ECO:0000256" key="2">
    <source>
        <dbReference type="ARBA" id="ARBA00022617"/>
    </source>
</evidence>
<dbReference type="OrthoDB" id="9803707at2"/>
<dbReference type="SUPFAM" id="SSF56014">
    <property type="entry name" value="Nitrite and sulphite reductase 4Fe-4S domain-like"/>
    <property type="match status" value="2"/>
</dbReference>
<protein>
    <submittedName>
        <fullName evidence="9">Ferredoxin--nitrite reductase</fullName>
    </submittedName>
</protein>
<dbReference type="GO" id="GO:0051539">
    <property type="term" value="F:4 iron, 4 sulfur cluster binding"/>
    <property type="evidence" value="ECO:0007669"/>
    <property type="project" value="UniProtKB-KW"/>
</dbReference>
<dbReference type="InterPro" id="IPR006067">
    <property type="entry name" value="NO2/SO3_Rdtase_4Fe4S_dom"/>
</dbReference>
<evidence type="ECO:0000256" key="4">
    <source>
        <dbReference type="ARBA" id="ARBA00023002"/>
    </source>
</evidence>
<keyword evidence="5" id="KW-0408">Iron</keyword>
<dbReference type="InterPro" id="IPR036136">
    <property type="entry name" value="Nit/Sulf_reduc_fer-like_dom_sf"/>
</dbReference>
<evidence type="ECO:0000256" key="1">
    <source>
        <dbReference type="ARBA" id="ARBA00022485"/>
    </source>
</evidence>